<dbReference type="GO" id="GO:0004523">
    <property type="term" value="F:RNA-DNA hybrid ribonuclease activity"/>
    <property type="evidence" value="ECO:0007669"/>
    <property type="project" value="UniProtKB-UniRule"/>
</dbReference>
<comment type="catalytic activity">
    <reaction evidence="1 10">
        <text>Endonucleolytic cleavage to 5'-phosphomonoester.</text>
        <dbReference type="EC" id="3.1.26.4"/>
    </reaction>
</comment>
<feature type="region of interest" description="Disordered" evidence="11">
    <location>
        <begin position="1"/>
        <end position="34"/>
    </location>
</feature>
<dbReference type="PANTHER" id="PTHR10642">
    <property type="entry name" value="RIBONUCLEASE H1"/>
    <property type="match status" value="1"/>
</dbReference>
<dbReference type="GeneID" id="75828767"/>
<evidence type="ECO:0000256" key="6">
    <source>
        <dbReference type="ARBA" id="ARBA00022723"/>
    </source>
</evidence>
<dbReference type="Pfam" id="PF01693">
    <property type="entry name" value="Cauli_VI"/>
    <property type="match status" value="2"/>
</dbReference>
<dbReference type="GO" id="GO:0000287">
    <property type="term" value="F:magnesium ion binding"/>
    <property type="evidence" value="ECO:0007669"/>
    <property type="project" value="UniProtKB-UniRule"/>
</dbReference>
<dbReference type="PROSITE" id="PS50879">
    <property type="entry name" value="RNASE_H_1"/>
    <property type="match status" value="1"/>
</dbReference>
<dbReference type="Gene3D" id="3.40.970.10">
    <property type="entry name" value="Ribonuclease H1, N-terminal domain"/>
    <property type="match status" value="2"/>
</dbReference>
<sequence length="339" mass="36757">MPAMARKRRAEAAHEGSSSADAGQDTKKRKTDKTEEAKFYAVRAGHVPGVYKTWAECTKQTWGFKGAHYKKFSSLSDAKAWAAGKHVAASKDTPSKYYAVAVGEPTGIYTDWAEASEAIKGTKGPKYKKFFTKQEAVEYIIAHGNKAATDALGADVNLALKSESETNANTEEETSAQAKRDDTLTHNGDVIPIYTDGASSSNGKVGARAGVGVWFGNGDERNLSERLQGPLQTNQRAELTAIQRALELAPRDASVQIFSDSAYSIKCVTEWSVGWKARGWQTSKGESVKNRDLVEKILDLMADKREMGALVMFKWVKGHASDPGNIAADRLATQGAKMA</sequence>
<dbReference type="InterPro" id="IPR011320">
    <property type="entry name" value="RNase_H1_N"/>
</dbReference>
<keyword evidence="6 10" id="KW-0479">Metal-binding</keyword>
<dbReference type="AlphaFoldDB" id="A0A9P9Y0Q3"/>
<dbReference type="FunFam" id="3.30.420.10:FF:000115">
    <property type="entry name" value="Ribonuclease H"/>
    <property type="match status" value="1"/>
</dbReference>
<dbReference type="InterPro" id="IPR017067">
    <property type="entry name" value="RNase_H1_euk"/>
</dbReference>
<dbReference type="PIRSF" id="PIRSF036852">
    <property type="entry name" value="Ribonuclease_H1_euk"/>
    <property type="match status" value="1"/>
</dbReference>
<dbReference type="RefSeq" id="XP_051362218.1">
    <property type="nucleotide sequence ID" value="XM_051506428.1"/>
</dbReference>
<feature type="domain" description="RNase H type-1" evidence="12">
    <location>
        <begin position="187"/>
        <end position="337"/>
    </location>
</feature>
<evidence type="ECO:0000256" key="7">
    <source>
        <dbReference type="ARBA" id="ARBA00022759"/>
    </source>
</evidence>
<comment type="cofactor">
    <cofactor evidence="2 10">
        <name>Mg(2+)</name>
        <dbReference type="ChEBI" id="CHEBI:18420"/>
    </cofactor>
</comment>
<dbReference type="FunFam" id="3.40.970.10:FF:000001">
    <property type="entry name" value="Ribonuclease H1"/>
    <property type="match status" value="1"/>
</dbReference>
<dbReference type="InterPro" id="IPR009027">
    <property type="entry name" value="Ribosomal_bL9/RNase_H1_N"/>
</dbReference>
<name>A0A9P9Y0Q3_9HYPO</name>
<reference evidence="13" key="1">
    <citation type="journal article" date="2021" name="J Fungi (Basel)">
        <title>Genomic and Metabolomic Analyses of the Marine Fungus Emericellopsis cladophorae: Insights into Saltwater Adaptability Mechanisms and Its Biosynthetic Potential.</title>
        <authorList>
            <person name="Goncalves M.F.M."/>
            <person name="Hilario S."/>
            <person name="Van de Peer Y."/>
            <person name="Esteves A.C."/>
            <person name="Alves A."/>
        </authorList>
    </citation>
    <scope>NUCLEOTIDE SEQUENCE</scope>
    <source>
        <strain evidence="13">MUM 19.33</strain>
    </source>
</reference>
<evidence type="ECO:0000256" key="10">
    <source>
        <dbReference type="PIRNR" id="PIRNR036852"/>
    </source>
</evidence>
<comment type="similarity">
    <text evidence="3 10">Belongs to the RNase H family.</text>
</comment>
<dbReference type="GO" id="GO:0043137">
    <property type="term" value="P:DNA replication, removal of RNA primer"/>
    <property type="evidence" value="ECO:0007669"/>
    <property type="project" value="TreeGrafter"/>
</dbReference>
<evidence type="ECO:0000256" key="3">
    <source>
        <dbReference type="ARBA" id="ARBA00005300"/>
    </source>
</evidence>
<dbReference type="InterPro" id="IPR002156">
    <property type="entry name" value="RNaseH_domain"/>
</dbReference>
<evidence type="ECO:0000256" key="11">
    <source>
        <dbReference type="SAM" id="MobiDB-lite"/>
    </source>
</evidence>
<evidence type="ECO:0000256" key="4">
    <source>
        <dbReference type="ARBA" id="ARBA00012180"/>
    </source>
</evidence>
<dbReference type="Pfam" id="PF00075">
    <property type="entry name" value="RNase_H"/>
    <property type="match status" value="1"/>
</dbReference>
<dbReference type="SUPFAM" id="SSF55658">
    <property type="entry name" value="L9 N-domain-like"/>
    <property type="match status" value="2"/>
</dbReference>
<dbReference type="PANTHER" id="PTHR10642:SF26">
    <property type="entry name" value="RIBONUCLEASE H1"/>
    <property type="match status" value="1"/>
</dbReference>
<dbReference type="EC" id="3.1.26.4" evidence="4 10"/>
<evidence type="ECO:0000256" key="9">
    <source>
        <dbReference type="ARBA" id="ARBA00022842"/>
    </source>
</evidence>
<dbReference type="Proteomes" id="UP001055219">
    <property type="component" value="Unassembled WGS sequence"/>
</dbReference>
<evidence type="ECO:0000256" key="1">
    <source>
        <dbReference type="ARBA" id="ARBA00000077"/>
    </source>
</evidence>
<dbReference type="InterPro" id="IPR036397">
    <property type="entry name" value="RNaseH_sf"/>
</dbReference>
<keyword evidence="9 10" id="KW-0460">Magnesium</keyword>
<comment type="caution">
    <text evidence="13">The sequence shown here is derived from an EMBL/GenBank/DDBJ whole genome shotgun (WGS) entry which is preliminary data.</text>
</comment>
<reference evidence="13" key="2">
    <citation type="submission" date="2022-07" db="EMBL/GenBank/DDBJ databases">
        <authorList>
            <person name="Goncalves M.F.M."/>
            <person name="Hilario S."/>
            <person name="Van De Peer Y."/>
            <person name="Esteves A.C."/>
            <person name="Alves A."/>
        </authorList>
    </citation>
    <scope>NUCLEOTIDE SEQUENCE</scope>
    <source>
        <strain evidence="13">MUM 19.33</strain>
    </source>
</reference>
<evidence type="ECO:0000313" key="14">
    <source>
        <dbReference type="Proteomes" id="UP001055219"/>
    </source>
</evidence>
<keyword evidence="5 10" id="KW-0540">Nuclease</keyword>
<dbReference type="InterPro" id="IPR037056">
    <property type="entry name" value="RNase_H1_N_sf"/>
</dbReference>
<dbReference type="EMBL" id="JAGIXG020000022">
    <property type="protein sequence ID" value="KAI6781362.1"/>
    <property type="molecule type" value="Genomic_DNA"/>
</dbReference>
<accession>A0A9P9Y0Q3</accession>
<keyword evidence="14" id="KW-1185">Reference proteome</keyword>
<protein>
    <recommendedName>
        <fullName evidence="4 10">Ribonuclease H</fullName>
        <shortName evidence="10">RNase H</shortName>
        <ecNumber evidence="4 10">3.1.26.4</ecNumber>
    </recommendedName>
</protein>
<gene>
    <name evidence="13" type="ORF">J7T54_002254</name>
</gene>
<evidence type="ECO:0000256" key="8">
    <source>
        <dbReference type="ARBA" id="ARBA00022801"/>
    </source>
</evidence>
<organism evidence="13 14">
    <name type="scientific">Emericellopsis cladophorae</name>
    <dbReference type="NCBI Taxonomy" id="2686198"/>
    <lineage>
        <taxon>Eukaryota</taxon>
        <taxon>Fungi</taxon>
        <taxon>Dikarya</taxon>
        <taxon>Ascomycota</taxon>
        <taxon>Pezizomycotina</taxon>
        <taxon>Sordariomycetes</taxon>
        <taxon>Hypocreomycetidae</taxon>
        <taxon>Hypocreales</taxon>
        <taxon>Bionectriaceae</taxon>
        <taxon>Emericellopsis</taxon>
    </lineage>
</organism>
<dbReference type="Gene3D" id="3.30.420.10">
    <property type="entry name" value="Ribonuclease H-like superfamily/Ribonuclease H"/>
    <property type="match status" value="1"/>
</dbReference>
<proteinExistence type="inferred from homology"/>
<evidence type="ECO:0000256" key="2">
    <source>
        <dbReference type="ARBA" id="ARBA00001946"/>
    </source>
</evidence>
<dbReference type="CDD" id="cd09280">
    <property type="entry name" value="RNase_HI_eukaryote_like"/>
    <property type="match status" value="1"/>
</dbReference>
<dbReference type="InterPro" id="IPR050092">
    <property type="entry name" value="RNase_H"/>
</dbReference>
<dbReference type="GO" id="GO:0003676">
    <property type="term" value="F:nucleic acid binding"/>
    <property type="evidence" value="ECO:0007669"/>
    <property type="project" value="UniProtKB-UniRule"/>
</dbReference>
<keyword evidence="7 10" id="KW-0255">Endonuclease</keyword>
<dbReference type="SUPFAM" id="SSF53098">
    <property type="entry name" value="Ribonuclease H-like"/>
    <property type="match status" value="1"/>
</dbReference>
<keyword evidence="8 10" id="KW-0378">Hydrolase</keyword>
<dbReference type="OrthoDB" id="407198at2759"/>
<comment type="function">
    <text evidence="10">Endonuclease that specifically degrades the RNA of RNA-DNA hybrids.</text>
</comment>
<evidence type="ECO:0000313" key="13">
    <source>
        <dbReference type="EMBL" id="KAI6781362.1"/>
    </source>
</evidence>
<evidence type="ECO:0000256" key="5">
    <source>
        <dbReference type="ARBA" id="ARBA00022722"/>
    </source>
</evidence>
<evidence type="ECO:0000259" key="12">
    <source>
        <dbReference type="PROSITE" id="PS50879"/>
    </source>
</evidence>
<dbReference type="InterPro" id="IPR012337">
    <property type="entry name" value="RNaseH-like_sf"/>
</dbReference>